<protein>
    <recommendedName>
        <fullName evidence="4">Tetratricopeptide repeat protein</fullName>
    </recommendedName>
</protein>
<comment type="caution">
    <text evidence="2">The sequence shown here is derived from an EMBL/GenBank/DDBJ whole genome shotgun (WGS) entry which is preliminary data.</text>
</comment>
<evidence type="ECO:0000256" key="1">
    <source>
        <dbReference type="SAM" id="Phobius"/>
    </source>
</evidence>
<name>A0A4Q0I3B0_9FIRM</name>
<dbReference type="Proteomes" id="UP000289166">
    <property type="component" value="Unassembled WGS sequence"/>
</dbReference>
<keyword evidence="3" id="KW-1185">Reference proteome</keyword>
<accession>A0A4Q0I3B0</accession>
<keyword evidence="1" id="KW-1133">Transmembrane helix</keyword>
<dbReference type="AlphaFoldDB" id="A0A4Q0I3B0"/>
<organism evidence="2 3">
    <name type="scientific">Acetivibrio mesophilus</name>
    <dbReference type="NCBI Taxonomy" id="2487273"/>
    <lineage>
        <taxon>Bacteria</taxon>
        <taxon>Bacillati</taxon>
        <taxon>Bacillota</taxon>
        <taxon>Clostridia</taxon>
        <taxon>Eubacteriales</taxon>
        <taxon>Oscillospiraceae</taxon>
        <taxon>Acetivibrio</taxon>
    </lineage>
</organism>
<gene>
    <name evidence="2" type="ORF">EFD62_10585</name>
</gene>
<dbReference type="Gene3D" id="1.25.40.10">
    <property type="entry name" value="Tetratricopeptide repeat domain"/>
    <property type="match status" value="1"/>
</dbReference>
<reference evidence="3" key="1">
    <citation type="submission" date="2018-11" db="EMBL/GenBank/DDBJ databases">
        <title>Genome sequencing of a novel mesophilic and cellulolytic organism within the genus Hungateiclostridium.</title>
        <authorList>
            <person name="Rettenmaier R."/>
            <person name="Liebl W."/>
            <person name="Zverlov V."/>
        </authorList>
    </citation>
    <scope>NUCLEOTIDE SEQUENCE [LARGE SCALE GENOMIC DNA]</scope>
    <source>
        <strain evidence="3">N2K1</strain>
    </source>
</reference>
<sequence length="201" mass="23449">MRKSIVIVFSSILAVLIIIIIINSFTFNSINSYVNSNEWDKYYTAGNQYFYDNDYKNAIVQYEQSISALRKEISEDITKRIFIFQVLLSKAKCLEEIGEDEEAMQVYEEVIAENEKVHLDQYKKSCNSYTAVALIQQGLIYLNKDEKDMADKKFTDCIVYLQNGDKIDYSTKKSIERIIEFYKTDNDEKKSKIFEGFLGTN</sequence>
<dbReference type="EMBL" id="RLII01000013">
    <property type="protein sequence ID" value="RXE58744.1"/>
    <property type="molecule type" value="Genomic_DNA"/>
</dbReference>
<dbReference type="SUPFAM" id="SSF48452">
    <property type="entry name" value="TPR-like"/>
    <property type="match status" value="1"/>
</dbReference>
<dbReference type="RefSeq" id="WP_069195460.1">
    <property type="nucleotide sequence ID" value="NZ_RLII01000013.1"/>
</dbReference>
<evidence type="ECO:0000313" key="2">
    <source>
        <dbReference type="EMBL" id="RXE58744.1"/>
    </source>
</evidence>
<proteinExistence type="predicted"/>
<evidence type="ECO:0000313" key="3">
    <source>
        <dbReference type="Proteomes" id="UP000289166"/>
    </source>
</evidence>
<keyword evidence="1" id="KW-0472">Membrane</keyword>
<dbReference type="InterPro" id="IPR019734">
    <property type="entry name" value="TPR_rpt"/>
</dbReference>
<dbReference type="Pfam" id="PF13174">
    <property type="entry name" value="TPR_6"/>
    <property type="match status" value="1"/>
</dbReference>
<evidence type="ECO:0008006" key="4">
    <source>
        <dbReference type="Google" id="ProtNLM"/>
    </source>
</evidence>
<dbReference type="InterPro" id="IPR011990">
    <property type="entry name" value="TPR-like_helical_dom_sf"/>
</dbReference>
<dbReference type="SMART" id="SM00028">
    <property type="entry name" value="TPR"/>
    <property type="match status" value="3"/>
</dbReference>
<keyword evidence="1" id="KW-0812">Transmembrane</keyword>
<feature type="transmembrane region" description="Helical" evidence="1">
    <location>
        <begin position="7"/>
        <end position="27"/>
    </location>
</feature>